<dbReference type="Proteomes" id="UP000324222">
    <property type="component" value="Unassembled WGS sequence"/>
</dbReference>
<feature type="region of interest" description="Disordered" evidence="1">
    <location>
        <begin position="29"/>
        <end position="49"/>
    </location>
</feature>
<organism evidence="2 3">
    <name type="scientific">Portunus trituberculatus</name>
    <name type="common">Swimming crab</name>
    <name type="synonym">Neptunus trituberculatus</name>
    <dbReference type="NCBI Taxonomy" id="210409"/>
    <lineage>
        <taxon>Eukaryota</taxon>
        <taxon>Metazoa</taxon>
        <taxon>Ecdysozoa</taxon>
        <taxon>Arthropoda</taxon>
        <taxon>Crustacea</taxon>
        <taxon>Multicrustacea</taxon>
        <taxon>Malacostraca</taxon>
        <taxon>Eumalacostraca</taxon>
        <taxon>Eucarida</taxon>
        <taxon>Decapoda</taxon>
        <taxon>Pleocyemata</taxon>
        <taxon>Brachyura</taxon>
        <taxon>Eubrachyura</taxon>
        <taxon>Portunoidea</taxon>
        <taxon>Portunidae</taxon>
        <taxon>Portuninae</taxon>
        <taxon>Portunus</taxon>
    </lineage>
</organism>
<evidence type="ECO:0000313" key="3">
    <source>
        <dbReference type="Proteomes" id="UP000324222"/>
    </source>
</evidence>
<protein>
    <submittedName>
        <fullName evidence="2">Uncharacterized protein</fullName>
    </submittedName>
</protein>
<accession>A0A5B7DIT0</accession>
<feature type="region of interest" description="Disordered" evidence="1">
    <location>
        <begin position="76"/>
        <end position="99"/>
    </location>
</feature>
<name>A0A5B7DIT0_PORTR</name>
<comment type="caution">
    <text evidence="2">The sequence shown here is derived from an EMBL/GenBank/DDBJ whole genome shotgun (WGS) entry which is preliminary data.</text>
</comment>
<reference evidence="2 3" key="1">
    <citation type="submission" date="2019-05" db="EMBL/GenBank/DDBJ databases">
        <title>Another draft genome of Portunus trituberculatus and its Hox gene families provides insights of decapod evolution.</title>
        <authorList>
            <person name="Jeong J.-H."/>
            <person name="Song I."/>
            <person name="Kim S."/>
            <person name="Choi T."/>
            <person name="Kim D."/>
            <person name="Ryu S."/>
            <person name="Kim W."/>
        </authorList>
    </citation>
    <scope>NUCLEOTIDE SEQUENCE [LARGE SCALE GENOMIC DNA]</scope>
    <source>
        <tissue evidence="2">Muscle</tissue>
    </source>
</reference>
<keyword evidence="3" id="KW-1185">Reference proteome</keyword>
<gene>
    <name evidence="2" type="ORF">E2C01_014428</name>
</gene>
<evidence type="ECO:0000313" key="2">
    <source>
        <dbReference type="EMBL" id="MPC21442.1"/>
    </source>
</evidence>
<dbReference type="EMBL" id="VSRR010000976">
    <property type="protein sequence ID" value="MPC21442.1"/>
    <property type="molecule type" value="Genomic_DNA"/>
</dbReference>
<evidence type="ECO:0000256" key="1">
    <source>
        <dbReference type="SAM" id="MobiDB-lite"/>
    </source>
</evidence>
<dbReference type="AlphaFoldDB" id="A0A5B7DIT0"/>
<sequence length="205" mass="22052">MVSLLSLMSVGGEIEGKVDTKKDHERLNLDFDDGSVSGHDGSRSSGLTLVTCPPVPTPGALLSWLTLRDVSKETINKGPELPGCPGGPSGPRGPSSPLDPFMPGCPGIPSTPLDITSSILRATTGSLRRVGVHVDLQSRQHHCPHLLLREATSLSWWTSRTWQPMSPRPTVPCSAKDLDECLNVLCFLDCKIKQSGFYKISSLNI</sequence>
<proteinExistence type="predicted"/>